<sequence>MNQWAVIWSVRESFIAGLLATLELFIIAALAGLFIGIALCYLSEYQKKFLTGSLLASSA</sequence>
<reference evidence="2 3" key="1">
    <citation type="submission" date="2019-04" db="EMBL/GenBank/DDBJ databases">
        <authorList>
            <consortium name="Pathogen Informatics"/>
        </authorList>
    </citation>
    <scope>NUCLEOTIDE SEQUENCE [LARGE SCALE GENOMIC DNA]</scope>
    <source>
        <strain evidence="2 3">NCTC9185</strain>
    </source>
</reference>
<keyword evidence="1" id="KW-0472">Membrane</keyword>
<gene>
    <name evidence="2" type="ORF">NCTC9185_06912</name>
</gene>
<feature type="transmembrane region" description="Helical" evidence="1">
    <location>
        <begin position="14"/>
        <end position="42"/>
    </location>
</feature>
<proteinExistence type="predicted"/>
<keyword evidence="1" id="KW-1133">Transmembrane helix</keyword>
<accession>A0A4V6J2P8</accession>
<dbReference type="EMBL" id="CABDVU010000001">
    <property type="protein sequence ID" value="VTN14844.1"/>
    <property type="molecule type" value="Genomic_DNA"/>
</dbReference>
<evidence type="ECO:0000313" key="3">
    <source>
        <dbReference type="Proteomes" id="UP000339249"/>
    </source>
</evidence>
<dbReference type="AlphaFoldDB" id="A0A4V6J2P8"/>
<evidence type="ECO:0000313" key="2">
    <source>
        <dbReference type="EMBL" id="VTN14844.1"/>
    </source>
</evidence>
<name>A0A4V6J2P8_RAOTE</name>
<organism evidence="2 3">
    <name type="scientific">Raoultella terrigena</name>
    <name type="common">Klebsiella terrigena</name>
    <dbReference type="NCBI Taxonomy" id="577"/>
    <lineage>
        <taxon>Bacteria</taxon>
        <taxon>Pseudomonadati</taxon>
        <taxon>Pseudomonadota</taxon>
        <taxon>Gammaproteobacteria</taxon>
        <taxon>Enterobacterales</taxon>
        <taxon>Enterobacteriaceae</taxon>
        <taxon>Klebsiella/Raoultella group</taxon>
        <taxon>Raoultella</taxon>
    </lineage>
</organism>
<evidence type="ECO:0000256" key="1">
    <source>
        <dbReference type="SAM" id="Phobius"/>
    </source>
</evidence>
<keyword evidence="1" id="KW-0812">Transmembrane</keyword>
<dbReference type="Proteomes" id="UP000339249">
    <property type="component" value="Unassembled WGS sequence"/>
</dbReference>
<protein>
    <submittedName>
        <fullName evidence="2">Uncharacterized protein</fullName>
    </submittedName>
</protein>